<dbReference type="AlphaFoldDB" id="A0A6A5UI86"/>
<comment type="subcellular location">
    <subcellularLocation>
        <location evidence="1">Mitochondrion</location>
    </subcellularLocation>
</comment>
<dbReference type="PANTHER" id="PTHR36091:SF1">
    <property type="entry name" value="ALTERED INHERITANCE OF MITOCHONDRIA PROTEIN 9, MITOCHONDRIAL"/>
    <property type="match status" value="1"/>
</dbReference>
<proteinExistence type="inferred from homology"/>
<dbReference type="PANTHER" id="PTHR36091">
    <property type="entry name" value="ALTERED INHERITANCE OF MITOCHONDRIA PROTEIN 9, MITOCHONDRIAL"/>
    <property type="match status" value="1"/>
</dbReference>
<feature type="domain" description="Aminoglycoside phosphotransferase" evidence="7">
    <location>
        <begin position="195"/>
        <end position="457"/>
    </location>
</feature>
<evidence type="ECO:0000256" key="6">
    <source>
        <dbReference type="ARBA" id="ARBA00031849"/>
    </source>
</evidence>
<evidence type="ECO:0000313" key="8">
    <source>
        <dbReference type="EMBL" id="KAF1964498.1"/>
    </source>
</evidence>
<keyword evidence="5" id="KW-0496">Mitochondrion</keyword>
<dbReference type="SUPFAM" id="SSF56112">
    <property type="entry name" value="Protein kinase-like (PK-like)"/>
    <property type="match status" value="1"/>
</dbReference>
<gene>
    <name evidence="8" type="ORF">BU23DRAFT_521081</name>
</gene>
<comment type="similarity">
    <text evidence="2">Belongs to the AIM9 family.</text>
</comment>
<keyword evidence="4" id="KW-0809">Transit peptide</keyword>
<evidence type="ECO:0000256" key="1">
    <source>
        <dbReference type="ARBA" id="ARBA00004173"/>
    </source>
</evidence>
<dbReference type="Proteomes" id="UP000800036">
    <property type="component" value="Unassembled WGS sequence"/>
</dbReference>
<dbReference type="InterPro" id="IPR011009">
    <property type="entry name" value="Kinase-like_dom_sf"/>
</dbReference>
<sequence length="643" mass="72615">MELARFMSRHELRASANIDCAAMPRPKRQRAPCPRHCLSSSSLKQSTQAFPSSQFFLCSSQYNSGFKVGGPMHRIVSSRAPHFLSHLLRTQYASPNRTSTLLRHADALASARLTVFIRSFLGHAKSFSSRQMTESIGENPDPYNYTSGRWLRQDALERDARIVRFDFDALRRRVVALCPGASSITSYNKKEGGFNRVFIFHTDNGKRVVARLPFLLAGPPRLTTNSEVATIKFLQAETSIPIPKILEWSDDASNTIGSEYIIMEHAPGIPLHERWPTMCVSDQIRCVEAICKKLKELDDLNFPAYGSLYFANTPYLTAPKLSSNQEFCIGPHCGAIYWDCNVGQSRYYHNVDPNRGPWPDLAAYCNGLIDAGISRLPPAGSSPKRPRYHGSIETHHQLLEHGRAVISRMAKDPRVRNAAVPVIFHPDLHKRNIFVLEEDPTVISAIIDWQSSSIEPAFWYADEVPDFAQPVPDPLDEGQIEPKSEACAKAFEVCIQMLAPKLSTARSMDEALFRPFRYCYRTWEDGAVAFREELIQTSLHWKELGIAEPCPFPLPGPNELVNHQKDYKLFEAAQQLKHSLSGLLNTASDGWVPSEHWKSTELAHQEIFGGMQREILGNEQPDKDEPIKDEDDLREIWPFDLKG</sequence>
<evidence type="ECO:0000256" key="2">
    <source>
        <dbReference type="ARBA" id="ARBA00005543"/>
    </source>
</evidence>
<evidence type="ECO:0000256" key="5">
    <source>
        <dbReference type="ARBA" id="ARBA00023128"/>
    </source>
</evidence>
<dbReference type="GO" id="GO:0005739">
    <property type="term" value="C:mitochondrion"/>
    <property type="evidence" value="ECO:0007669"/>
    <property type="project" value="UniProtKB-SubCell"/>
</dbReference>
<dbReference type="EMBL" id="ML976786">
    <property type="protein sequence ID" value="KAF1964498.1"/>
    <property type="molecule type" value="Genomic_DNA"/>
</dbReference>
<dbReference type="InterPro" id="IPR002575">
    <property type="entry name" value="Aminoglycoside_PTrfase"/>
</dbReference>
<evidence type="ECO:0000259" key="7">
    <source>
        <dbReference type="Pfam" id="PF01636"/>
    </source>
</evidence>
<dbReference type="Pfam" id="PF01636">
    <property type="entry name" value="APH"/>
    <property type="match status" value="1"/>
</dbReference>
<organism evidence="8 9">
    <name type="scientific">Bimuria novae-zelandiae CBS 107.79</name>
    <dbReference type="NCBI Taxonomy" id="1447943"/>
    <lineage>
        <taxon>Eukaryota</taxon>
        <taxon>Fungi</taxon>
        <taxon>Dikarya</taxon>
        <taxon>Ascomycota</taxon>
        <taxon>Pezizomycotina</taxon>
        <taxon>Dothideomycetes</taxon>
        <taxon>Pleosporomycetidae</taxon>
        <taxon>Pleosporales</taxon>
        <taxon>Massarineae</taxon>
        <taxon>Didymosphaeriaceae</taxon>
        <taxon>Bimuria</taxon>
    </lineage>
</organism>
<evidence type="ECO:0000256" key="4">
    <source>
        <dbReference type="ARBA" id="ARBA00022946"/>
    </source>
</evidence>
<evidence type="ECO:0000313" key="9">
    <source>
        <dbReference type="Proteomes" id="UP000800036"/>
    </source>
</evidence>
<keyword evidence="9" id="KW-1185">Reference proteome</keyword>
<evidence type="ECO:0000256" key="3">
    <source>
        <dbReference type="ARBA" id="ARBA00016197"/>
    </source>
</evidence>
<accession>A0A6A5UI86</accession>
<dbReference type="Gene3D" id="3.30.200.20">
    <property type="entry name" value="Phosphorylase Kinase, domain 1"/>
    <property type="match status" value="1"/>
</dbReference>
<protein>
    <recommendedName>
        <fullName evidence="3">Altered inheritance of mitochondria protein 9, mitochondrial</fullName>
    </recommendedName>
    <alternativeName>
        <fullName evidence="6">Found in mitochondrial proteome protein 29</fullName>
    </alternativeName>
</protein>
<dbReference type="OrthoDB" id="2831558at2759"/>
<reference evidence="8" key="1">
    <citation type="journal article" date="2020" name="Stud. Mycol.">
        <title>101 Dothideomycetes genomes: a test case for predicting lifestyles and emergence of pathogens.</title>
        <authorList>
            <person name="Haridas S."/>
            <person name="Albert R."/>
            <person name="Binder M."/>
            <person name="Bloem J."/>
            <person name="Labutti K."/>
            <person name="Salamov A."/>
            <person name="Andreopoulos B."/>
            <person name="Baker S."/>
            <person name="Barry K."/>
            <person name="Bills G."/>
            <person name="Bluhm B."/>
            <person name="Cannon C."/>
            <person name="Castanera R."/>
            <person name="Culley D."/>
            <person name="Daum C."/>
            <person name="Ezra D."/>
            <person name="Gonzalez J."/>
            <person name="Henrissat B."/>
            <person name="Kuo A."/>
            <person name="Liang C."/>
            <person name="Lipzen A."/>
            <person name="Lutzoni F."/>
            <person name="Magnuson J."/>
            <person name="Mondo S."/>
            <person name="Nolan M."/>
            <person name="Ohm R."/>
            <person name="Pangilinan J."/>
            <person name="Park H.-J."/>
            <person name="Ramirez L."/>
            <person name="Alfaro M."/>
            <person name="Sun H."/>
            <person name="Tritt A."/>
            <person name="Yoshinaga Y."/>
            <person name="Zwiers L.-H."/>
            <person name="Turgeon B."/>
            <person name="Goodwin S."/>
            <person name="Spatafora J."/>
            <person name="Crous P."/>
            <person name="Grigoriev I."/>
        </authorList>
    </citation>
    <scope>NUCLEOTIDE SEQUENCE</scope>
    <source>
        <strain evidence="8">CBS 107.79</strain>
    </source>
</reference>
<dbReference type="InterPro" id="IPR051035">
    <property type="entry name" value="Mito_inheritance_9"/>
</dbReference>
<name>A0A6A5UI86_9PLEO</name>